<dbReference type="EMBL" id="CP046171">
    <property type="protein sequence ID" value="QIS05040.1"/>
    <property type="molecule type" value="Genomic_DNA"/>
</dbReference>
<proteinExistence type="predicted"/>
<feature type="domain" description="Sigma 54 modulation/S30EA ribosomal protein C-terminal" evidence="1">
    <location>
        <begin position="125"/>
        <end position="178"/>
    </location>
</feature>
<dbReference type="PANTHER" id="PTHR33231">
    <property type="entry name" value="30S RIBOSOMAL PROTEIN"/>
    <property type="match status" value="1"/>
</dbReference>
<dbReference type="Gene3D" id="3.30.505.50">
    <property type="entry name" value="Sigma 54 modulation/S30EA ribosomal protein, C-terminal domain"/>
    <property type="match status" value="2"/>
</dbReference>
<dbReference type="RefSeq" id="WP_167464135.1">
    <property type="nucleotide sequence ID" value="NZ_CP046171.1"/>
</dbReference>
<dbReference type="InterPro" id="IPR038416">
    <property type="entry name" value="Ribosom_S30AE_C_sf"/>
</dbReference>
<dbReference type="InterPro" id="IPR032528">
    <property type="entry name" value="Ribosom_S30AE_C"/>
</dbReference>
<name>A0A6G9XW08_NOCBR</name>
<protein>
    <recommendedName>
        <fullName evidence="1">Sigma 54 modulation/S30EA ribosomal protein C-terminal domain-containing protein</fullName>
    </recommendedName>
</protein>
<dbReference type="Proteomes" id="UP000501705">
    <property type="component" value="Chromosome"/>
</dbReference>
<evidence type="ECO:0000313" key="3">
    <source>
        <dbReference type="Proteomes" id="UP000501705"/>
    </source>
</evidence>
<evidence type="ECO:0000313" key="2">
    <source>
        <dbReference type="EMBL" id="QIS05040.1"/>
    </source>
</evidence>
<dbReference type="Pfam" id="PF16321">
    <property type="entry name" value="Ribosom_S30AE_C"/>
    <property type="match status" value="1"/>
</dbReference>
<sequence length="253" mass="27465">MTVAELGHPGPGTTPLVTTCGAVTDAQCAQARRTIGWVLRRHRLDALARVRIGTGVRPEGPVLVQVNLEMGELPVRAQAIGPGGFAAMFAAERLDRILDGVRAGVVRPRWPDSRRPLLARSSELRPVARRKRCALSNVTVAEAVSILATMDYDAHLFVDAETGMDAVVYRAGPGGVRLARQHRLGLPTGAVPAELTVRPDPTPHLTEREAAQRLCEYGLPFLFCTDPCSGRGRLLYRRYDGDLTSVTSSDIER</sequence>
<accession>A0A6G9XW08</accession>
<dbReference type="PANTHER" id="PTHR33231:SF1">
    <property type="entry name" value="30S RIBOSOMAL PROTEIN"/>
    <property type="match status" value="1"/>
</dbReference>
<dbReference type="GO" id="GO:0045900">
    <property type="term" value="P:negative regulation of translational elongation"/>
    <property type="evidence" value="ECO:0007669"/>
    <property type="project" value="TreeGrafter"/>
</dbReference>
<dbReference type="InterPro" id="IPR050574">
    <property type="entry name" value="HPF/YfiA_ribosome-assoc"/>
</dbReference>
<organism evidence="2 3">
    <name type="scientific">Nocardia brasiliensis</name>
    <dbReference type="NCBI Taxonomy" id="37326"/>
    <lineage>
        <taxon>Bacteria</taxon>
        <taxon>Bacillati</taxon>
        <taxon>Actinomycetota</taxon>
        <taxon>Actinomycetes</taxon>
        <taxon>Mycobacteriales</taxon>
        <taxon>Nocardiaceae</taxon>
        <taxon>Nocardia</taxon>
    </lineage>
</organism>
<gene>
    <name evidence="2" type="ORF">F5X71_24400</name>
</gene>
<dbReference type="GO" id="GO:0043024">
    <property type="term" value="F:ribosomal small subunit binding"/>
    <property type="evidence" value="ECO:0007669"/>
    <property type="project" value="TreeGrafter"/>
</dbReference>
<dbReference type="GO" id="GO:0022627">
    <property type="term" value="C:cytosolic small ribosomal subunit"/>
    <property type="evidence" value="ECO:0007669"/>
    <property type="project" value="TreeGrafter"/>
</dbReference>
<dbReference type="AlphaFoldDB" id="A0A6G9XW08"/>
<evidence type="ECO:0000259" key="1">
    <source>
        <dbReference type="Pfam" id="PF16321"/>
    </source>
</evidence>
<reference evidence="2 3" key="1">
    <citation type="journal article" date="2019" name="ACS Chem. Biol.">
        <title>Identification and Mobilization of a Cryptic Antibiotic Biosynthesis Gene Locus from a Human-Pathogenic Nocardia Isolate.</title>
        <authorList>
            <person name="Herisse M."/>
            <person name="Ishida K."/>
            <person name="Porter J.L."/>
            <person name="Howden B."/>
            <person name="Hertweck C."/>
            <person name="Stinear T.P."/>
            <person name="Pidot S.J."/>
        </authorList>
    </citation>
    <scope>NUCLEOTIDE SEQUENCE [LARGE SCALE GENOMIC DNA]</scope>
    <source>
        <strain evidence="2 3">AUSMDU00024985</strain>
    </source>
</reference>